<dbReference type="EMBL" id="VTWT01000003">
    <property type="protein sequence ID" value="KAA9340188.1"/>
    <property type="molecule type" value="Genomic_DNA"/>
</dbReference>
<gene>
    <name evidence="1" type="ORF">F0P94_07520</name>
</gene>
<reference evidence="1 2" key="1">
    <citation type="submission" date="2019-09" db="EMBL/GenBank/DDBJ databases">
        <title>Genome sequence of Adhaeribacter sp. M2.</title>
        <authorList>
            <person name="Srinivasan S."/>
        </authorList>
    </citation>
    <scope>NUCLEOTIDE SEQUENCE [LARGE SCALE GENOMIC DNA]</scope>
    <source>
        <strain evidence="1 2">M2</strain>
    </source>
</reference>
<protein>
    <submittedName>
        <fullName evidence="1">Uncharacterized protein</fullName>
    </submittedName>
</protein>
<evidence type="ECO:0000313" key="1">
    <source>
        <dbReference type="EMBL" id="KAA9340188.1"/>
    </source>
</evidence>
<sequence>MKKMLYLFSCCLYLGFSGCRKEGIKPGDAAPLPEKQQESCTSYGYQTKTEPVALGPATGAELLVGFRKNFPLKQQQRLLATCEAFQAVSGQVQTASGPVSLITLKPGTTCHETEKLMHELEQLPAVRFSLPGLQAGTYSDEFVVSLQVNASETEFLQLVADTRTHIVTYPEELGSRLYLLSADKSAAGNVFEMVSFFNDADLVEYASLNGPLTPLTSPDLIAFRNPTKQEVELN</sequence>
<evidence type="ECO:0000313" key="2">
    <source>
        <dbReference type="Proteomes" id="UP000326570"/>
    </source>
</evidence>
<comment type="caution">
    <text evidence="1">The sequence shown here is derived from an EMBL/GenBank/DDBJ whole genome shotgun (WGS) entry which is preliminary data.</text>
</comment>
<dbReference type="RefSeq" id="WP_150903261.1">
    <property type="nucleotide sequence ID" value="NZ_VTWT01000003.1"/>
</dbReference>
<dbReference type="AlphaFoldDB" id="A0A5N1J1A7"/>
<proteinExistence type="predicted"/>
<dbReference type="PROSITE" id="PS51257">
    <property type="entry name" value="PROKAR_LIPOPROTEIN"/>
    <property type="match status" value="1"/>
</dbReference>
<dbReference type="Proteomes" id="UP000326570">
    <property type="component" value="Unassembled WGS sequence"/>
</dbReference>
<accession>A0A5N1J1A7</accession>
<name>A0A5N1J1A7_9BACT</name>
<keyword evidence="2" id="KW-1185">Reference proteome</keyword>
<organism evidence="1 2">
    <name type="scientific">Adhaeribacter soli</name>
    <dbReference type="NCBI Taxonomy" id="2607655"/>
    <lineage>
        <taxon>Bacteria</taxon>
        <taxon>Pseudomonadati</taxon>
        <taxon>Bacteroidota</taxon>
        <taxon>Cytophagia</taxon>
        <taxon>Cytophagales</taxon>
        <taxon>Hymenobacteraceae</taxon>
        <taxon>Adhaeribacter</taxon>
    </lineage>
</organism>